<dbReference type="RefSeq" id="WP_211845835.1">
    <property type="nucleotide sequence ID" value="NZ_JAAEDL010000005.1"/>
</dbReference>
<dbReference type="Gene3D" id="3.20.20.70">
    <property type="entry name" value="Aldolase class I"/>
    <property type="match status" value="1"/>
</dbReference>
<dbReference type="GO" id="GO:0003824">
    <property type="term" value="F:catalytic activity"/>
    <property type="evidence" value="ECO:0007669"/>
    <property type="project" value="InterPro"/>
</dbReference>
<dbReference type="InterPro" id="IPR050377">
    <property type="entry name" value="Radical_SAM_PqqE_MftC-like"/>
</dbReference>
<evidence type="ECO:0000256" key="4">
    <source>
        <dbReference type="ARBA" id="ARBA00023004"/>
    </source>
</evidence>
<evidence type="ECO:0000256" key="1">
    <source>
        <dbReference type="ARBA" id="ARBA00001966"/>
    </source>
</evidence>
<protein>
    <submittedName>
        <fullName evidence="7">Radical SAM protein</fullName>
    </submittedName>
</protein>
<name>A0A9X9X9C3_9PROT</name>
<keyword evidence="2" id="KW-0949">S-adenosyl-L-methionine</keyword>
<evidence type="ECO:0000259" key="6">
    <source>
        <dbReference type="Pfam" id="PF04055"/>
    </source>
</evidence>
<keyword evidence="8" id="KW-1185">Reference proteome</keyword>
<keyword evidence="5" id="KW-0411">Iron-sulfur</keyword>
<keyword evidence="4" id="KW-0408">Iron</keyword>
<dbReference type="GO" id="GO:0051536">
    <property type="term" value="F:iron-sulfur cluster binding"/>
    <property type="evidence" value="ECO:0007669"/>
    <property type="project" value="UniProtKB-KW"/>
</dbReference>
<dbReference type="PANTHER" id="PTHR11228:SF7">
    <property type="entry name" value="PQQA PEPTIDE CYCLASE"/>
    <property type="match status" value="1"/>
</dbReference>
<evidence type="ECO:0000256" key="5">
    <source>
        <dbReference type="ARBA" id="ARBA00023014"/>
    </source>
</evidence>
<feature type="domain" description="Radical SAM core" evidence="6">
    <location>
        <begin position="43"/>
        <end position="186"/>
    </location>
</feature>
<dbReference type="Proteomes" id="UP001138709">
    <property type="component" value="Unassembled WGS sequence"/>
</dbReference>
<dbReference type="CDD" id="cd01335">
    <property type="entry name" value="Radical_SAM"/>
    <property type="match status" value="1"/>
</dbReference>
<dbReference type="PANTHER" id="PTHR11228">
    <property type="entry name" value="RADICAL SAM DOMAIN PROTEIN"/>
    <property type="match status" value="1"/>
</dbReference>
<dbReference type="GO" id="GO:0046872">
    <property type="term" value="F:metal ion binding"/>
    <property type="evidence" value="ECO:0007669"/>
    <property type="project" value="UniProtKB-KW"/>
</dbReference>
<dbReference type="InterPro" id="IPR007197">
    <property type="entry name" value="rSAM"/>
</dbReference>
<dbReference type="SFLD" id="SFLDS00029">
    <property type="entry name" value="Radical_SAM"/>
    <property type="match status" value="1"/>
</dbReference>
<dbReference type="Pfam" id="PF04055">
    <property type="entry name" value="Radical_SAM"/>
    <property type="match status" value="1"/>
</dbReference>
<keyword evidence="3" id="KW-0479">Metal-binding</keyword>
<reference evidence="7" key="2">
    <citation type="journal article" date="2021" name="Syst. Appl. Microbiol.">
        <title>Roseomonas hellenica sp. nov., isolated from roots of wild-growing Alkanna tinctoria.</title>
        <authorList>
            <person name="Rat A."/>
            <person name="Naranjo H.D."/>
            <person name="Lebbe L."/>
            <person name="Cnockaert M."/>
            <person name="Krigas N."/>
            <person name="Grigoriadou K."/>
            <person name="Maloupa E."/>
            <person name="Willems A."/>
        </authorList>
    </citation>
    <scope>NUCLEOTIDE SEQUENCE</scope>
    <source>
        <strain evidence="7">LMG 31228</strain>
    </source>
</reference>
<dbReference type="SUPFAM" id="SSF102114">
    <property type="entry name" value="Radical SAM enzymes"/>
    <property type="match status" value="1"/>
</dbReference>
<dbReference type="InterPro" id="IPR058240">
    <property type="entry name" value="rSAM_sf"/>
</dbReference>
<evidence type="ECO:0000256" key="2">
    <source>
        <dbReference type="ARBA" id="ARBA00022691"/>
    </source>
</evidence>
<evidence type="ECO:0000313" key="7">
    <source>
        <dbReference type="EMBL" id="MBR0680309.1"/>
    </source>
</evidence>
<dbReference type="EMBL" id="JAAEDL010000005">
    <property type="protein sequence ID" value="MBR0680309.1"/>
    <property type="molecule type" value="Genomic_DNA"/>
</dbReference>
<proteinExistence type="predicted"/>
<sequence length="319" mass="34084">MSRPALAPARPLDPAKFRDPEVTAKGERRAVVPLVGLRTLWVNTGTLCSIACRNCYIESSPKNDALAYISAAEVAAYLDEAAALGAPLQEVGFTGGEPFLNRDLPRMLRDVLGRGLSALVLTNAMKPMMNHAAALLALRADFGERLTLRVSLDHHEAALHDLERGKGSFAKTLEGLTWLARQGFRIHVAGRAGFGAGDEAGMRRGYTALFAAHAIPVDASDPLALMLLPEMDATADVPEITESCWGILRKSPDSLMCASARMVVKRRGADRPAVLACTLLAYDPRFELGATLAEASRSVALNHPHCATFCVLGGAACSR</sequence>
<evidence type="ECO:0000313" key="8">
    <source>
        <dbReference type="Proteomes" id="UP001138709"/>
    </source>
</evidence>
<comment type="cofactor">
    <cofactor evidence="1">
        <name>[4Fe-4S] cluster</name>
        <dbReference type="ChEBI" id="CHEBI:49883"/>
    </cofactor>
</comment>
<organism evidence="7 8">
    <name type="scientific">Neoroseomonas eburnea</name>
    <dbReference type="NCBI Taxonomy" id="1346889"/>
    <lineage>
        <taxon>Bacteria</taxon>
        <taxon>Pseudomonadati</taxon>
        <taxon>Pseudomonadota</taxon>
        <taxon>Alphaproteobacteria</taxon>
        <taxon>Acetobacterales</taxon>
        <taxon>Acetobacteraceae</taxon>
        <taxon>Neoroseomonas</taxon>
    </lineage>
</organism>
<gene>
    <name evidence="7" type="ORF">GXW74_07410</name>
</gene>
<comment type="caution">
    <text evidence="7">The sequence shown here is derived from an EMBL/GenBank/DDBJ whole genome shotgun (WGS) entry which is preliminary data.</text>
</comment>
<reference evidence="7" key="1">
    <citation type="submission" date="2020-01" db="EMBL/GenBank/DDBJ databases">
        <authorList>
            <person name="Rat A."/>
        </authorList>
    </citation>
    <scope>NUCLEOTIDE SEQUENCE</scope>
    <source>
        <strain evidence="7">LMG 31228</strain>
    </source>
</reference>
<dbReference type="InterPro" id="IPR013785">
    <property type="entry name" value="Aldolase_TIM"/>
</dbReference>
<accession>A0A9X9X9C3</accession>
<evidence type="ECO:0000256" key="3">
    <source>
        <dbReference type="ARBA" id="ARBA00022723"/>
    </source>
</evidence>
<dbReference type="SFLD" id="SFLDG01067">
    <property type="entry name" value="SPASM/twitch_domain_containing"/>
    <property type="match status" value="1"/>
</dbReference>
<dbReference type="AlphaFoldDB" id="A0A9X9X9C3"/>